<organism evidence="1">
    <name type="scientific">Anguilla anguilla</name>
    <name type="common">European freshwater eel</name>
    <name type="synonym">Muraena anguilla</name>
    <dbReference type="NCBI Taxonomy" id="7936"/>
    <lineage>
        <taxon>Eukaryota</taxon>
        <taxon>Metazoa</taxon>
        <taxon>Chordata</taxon>
        <taxon>Craniata</taxon>
        <taxon>Vertebrata</taxon>
        <taxon>Euteleostomi</taxon>
        <taxon>Actinopterygii</taxon>
        <taxon>Neopterygii</taxon>
        <taxon>Teleostei</taxon>
        <taxon>Anguilliformes</taxon>
        <taxon>Anguillidae</taxon>
        <taxon>Anguilla</taxon>
    </lineage>
</organism>
<reference evidence="1" key="1">
    <citation type="submission" date="2014-11" db="EMBL/GenBank/DDBJ databases">
        <authorList>
            <person name="Amaro Gonzalez C."/>
        </authorList>
    </citation>
    <scope>NUCLEOTIDE SEQUENCE</scope>
</reference>
<dbReference type="AlphaFoldDB" id="A0A0E9V6C9"/>
<accession>A0A0E9V6C9</accession>
<proteinExistence type="predicted"/>
<name>A0A0E9V6C9_ANGAN</name>
<dbReference type="EMBL" id="GBXM01035804">
    <property type="protein sequence ID" value="JAH72773.1"/>
    <property type="molecule type" value="Transcribed_RNA"/>
</dbReference>
<evidence type="ECO:0000313" key="1">
    <source>
        <dbReference type="EMBL" id="JAH72773.1"/>
    </source>
</evidence>
<protein>
    <submittedName>
        <fullName evidence="1">Uncharacterized protein</fullName>
    </submittedName>
</protein>
<reference evidence="1" key="2">
    <citation type="journal article" date="2015" name="Fish Shellfish Immunol.">
        <title>Early steps in the European eel (Anguilla anguilla)-Vibrio vulnificus interaction in the gills: Role of the RtxA13 toxin.</title>
        <authorList>
            <person name="Callol A."/>
            <person name="Pajuelo D."/>
            <person name="Ebbesson L."/>
            <person name="Teles M."/>
            <person name="MacKenzie S."/>
            <person name="Amaro C."/>
        </authorList>
    </citation>
    <scope>NUCLEOTIDE SEQUENCE</scope>
</reference>
<sequence length="28" mass="3186">MIHLSGLIRQNPLLVTDLKSSSYPFIQN</sequence>